<keyword evidence="1" id="KW-1133">Transmembrane helix</keyword>
<name>A0ABP7SQJ1_9BURK</name>
<dbReference type="Proteomes" id="UP001501353">
    <property type="component" value="Unassembled WGS sequence"/>
</dbReference>
<keyword evidence="1" id="KW-0812">Transmembrane</keyword>
<dbReference type="InterPro" id="IPR029016">
    <property type="entry name" value="GAF-like_dom_sf"/>
</dbReference>
<comment type="caution">
    <text evidence="4">The sequence shown here is derived from an EMBL/GenBank/DDBJ whole genome shotgun (WGS) entry which is preliminary data.</text>
</comment>
<dbReference type="RefSeq" id="WP_344761851.1">
    <property type="nucleotide sequence ID" value="NZ_BAAAZE010000005.1"/>
</dbReference>
<feature type="transmembrane region" description="Helical" evidence="1">
    <location>
        <begin position="20"/>
        <end position="49"/>
    </location>
</feature>
<dbReference type="EMBL" id="BAAAZE010000005">
    <property type="protein sequence ID" value="GAA4015002.1"/>
    <property type="molecule type" value="Genomic_DNA"/>
</dbReference>
<dbReference type="Pfam" id="PF13492">
    <property type="entry name" value="GAF_3"/>
    <property type="match status" value="1"/>
</dbReference>
<proteinExistence type="predicted"/>
<evidence type="ECO:0000256" key="1">
    <source>
        <dbReference type="SAM" id="Phobius"/>
    </source>
</evidence>
<dbReference type="InterPro" id="IPR003018">
    <property type="entry name" value="GAF"/>
</dbReference>
<sequence length="465" mass="50268">MNVSLRDLTRRMLPSVSPGAAPALAWIMAALEAIVLCALALGLSCWIAPADPLGLRETFPWIWIVPALLAMRYGTAIGVLAVLALIGFWLLQPLLAGVGISVPAEFPKAFFLGGLVLTLICAQFCDIWTARTRRLRAVNAYLDERLTTLTKNHFLLRLSHERLEQDLLAKPLTLRETLARLRVLTAQTGDIVDDRGVLPGLPGAREFIQLLGQSCQLEIAAVHAATGRDQFAAIPSAFLGTPTELDQNDPLVRYCLSEGRLAHVQTTDISAAERSASRYLICAPLMPSNAESVGLLVVEKLPFFALNDDALQLLSVLIGYYADGVQLGHLVGDFVTAVPGCPADLALDMLRLHRIRVEAGIESSLVALVFANDEASLDHFAQVKRLKRGVDLSWEITGATHSALITLLPLAAEAAVDGYLLRIEAALMQQSGSNFVASQIVTHTARLGHAEPTDTLFGLVRRCAL</sequence>
<evidence type="ECO:0000259" key="2">
    <source>
        <dbReference type="Pfam" id="PF13492"/>
    </source>
</evidence>
<accession>A0ABP7SQJ1</accession>
<keyword evidence="1" id="KW-0472">Membrane</keyword>
<reference evidence="5" key="1">
    <citation type="journal article" date="2019" name="Int. J. Syst. Evol. Microbiol.">
        <title>The Global Catalogue of Microorganisms (GCM) 10K type strain sequencing project: providing services to taxonomists for standard genome sequencing and annotation.</title>
        <authorList>
            <consortium name="The Broad Institute Genomics Platform"/>
            <consortium name="The Broad Institute Genome Sequencing Center for Infectious Disease"/>
            <person name="Wu L."/>
            <person name="Ma J."/>
        </authorList>
    </citation>
    <scope>NUCLEOTIDE SEQUENCE [LARGE SCALE GENOMIC DNA]</scope>
    <source>
        <strain evidence="5">JCM 16673</strain>
    </source>
</reference>
<dbReference type="Pfam" id="PF16963">
    <property type="entry name" value="PelD_GGDEF"/>
    <property type="match status" value="1"/>
</dbReference>
<dbReference type="InterPro" id="IPR031583">
    <property type="entry name" value="PelD_GGDEF"/>
</dbReference>
<dbReference type="InterPro" id="IPR038367">
    <property type="entry name" value="PelD_GGDEF_sf"/>
</dbReference>
<feature type="transmembrane region" description="Helical" evidence="1">
    <location>
        <begin position="61"/>
        <end position="89"/>
    </location>
</feature>
<evidence type="ECO:0000313" key="5">
    <source>
        <dbReference type="Proteomes" id="UP001501353"/>
    </source>
</evidence>
<gene>
    <name evidence="4" type="ORF">GCM10022212_07070</name>
</gene>
<feature type="transmembrane region" description="Helical" evidence="1">
    <location>
        <begin position="109"/>
        <end position="129"/>
    </location>
</feature>
<feature type="domain" description="PelD GGDEF" evidence="3">
    <location>
        <begin position="339"/>
        <end position="463"/>
    </location>
</feature>
<evidence type="ECO:0000313" key="4">
    <source>
        <dbReference type="EMBL" id="GAA4015002.1"/>
    </source>
</evidence>
<feature type="domain" description="GAF" evidence="2">
    <location>
        <begin position="215"/>
        <end position="318"/>
    </location>
</feature>
<dbReference type="Gene3D" id="3.30.450.40">
    <property type="match status" value="1"/>
</dbReference>
<protein>
    <submittedName>
        <fullName evidence="4">PelD GGDEF domain-containing protein</fullName>
    </submittedName>
</protein>
<dbReference type="Gene3D" id="3.30.70.2880">
    <property type="match status" value="1"/>
</dbReference>
<evidence type="ECO:0000259" key="3">
    <source>
        <dbReference type="Pfam" id="PF16963"/>
    </source>
</evidence>
<organism evidence="4 5">
    <name type="scientific">Actimicrobium antarcticum</name>
    <dbReference type="NCBI Taxonomy" id="1051899"/>
    <lineage>
        <taxon>Bacteria</taxon>
        <taxon>Pseudomonadati</taxon>
        <taxon>Pseudomonadota</taxon>
        <taxon>Betaproteobacteria</taxon>
        <taxon>Burkholderiales</taxon>
        <taxon>Oxalobacteraceae</taxon>
        <taxon>Actimicrobium</taxon>
    </lineage>
</organism>
<keyword evidence="5" id="KW-1185">Reference proteome</keyword>